<dbReference type="Gene3D" id="3.90.25.10">
    <property type="entry name" value="UDP-galactose 4-epimerase, domain 1"/>
    <property type="match status" value="1"/>
</dbReference>
<keyword evidence="6 8" id="KW-0560">Oxidoreductase</keyword>
<evidence type="ECO:0000313" key="8">
    <source>
        <dbReference type="EMBL" id="MEX0387231.1"/>
    </source>
</evidence>
<dbReference type="CDD" id="cd05254">
    <property type="entry name" value="dTDP_HR_like_SDR_e"/>
    <property type="match status" value="1"/>
</dbReference>
<evidence type="ECO:0000256" key="4">
    <source>
        <dbReference type="ARBA" id="ARBA00017099"/>
    </source>
</evidence>
<dbReference type="InterPro" id="IPR005913">
    <property type="entry name" value="dTDP_dehydrorham_reduct"/>
</dbReference>
<dbReference type="PANTHER" id="PTHR10491">
    <property type="entry name" value="DTDP-4-DEHYDRORHAMNOSE REDUCTASE"/>
    <property type="match status" value="1"/>
</dbReference>
<evidence type="ECO:0000259" key="7">
    <source>
        <dbReference type="Pfam" id="PF04321"/>
    </source>
</evidence>
<dbReference type="SUPFAM" id="SSF51735">
    <property type="entry name" value="NAD(P)-binding Rossmann-fold domains"/>
    <property type="match status" value="1"/>
</dbReference>
<keyword evidence="6" id="KW-0521">NADP</keyword>
<dbReference type="InterPro" id="IPR029903">
    <property type="entry name" value="RmlD-like-bd"/>
</dbReference>
<dbReference type="InterPro" id="IPR036291">
    <property type="entry name" value="NAD(P)-bd_dom_sf"/>
</dbReference>
<dbReference type="GO" id="GO:0008831">
    <property type="term" value="F:dTDP-4-dehydrorhamnose reductase activity"/>
    <property type="evidence" value="ECO:0007669"/>
    <property type="project" value="UniProtKB-EC"/>
</dbReference>
<accession>A0ABV3SAS0</accession>
<dbReference type="NCBIfam" id="NF007440">
    <property type="entry name" value="PRK09987.1"/>
    <property type="match status" value="1"/>
</dbReference>
<dbReference type="Pfam" id="PF04321">
    <property type="entry name" value="RmlD_sub_bind"/>
    <property type="match status" value="1"/>
</dbReference>
<comment type="similarity">
    <text evidence="2 6">Belongs to the dTDP-4-dehydrorhamnose reductase family.</text>
</comment>
<evidence type="ECO:0000256" key="1">
    <source>
        <dbReference type="ARBA" id="ARBA00004781"/>
    </source>
</evidence>
<comment type="caution">
    <text evidence="8">The sequence shown here is derived from an EMBL/GenBank/DDBJ whole genome shotgun (WGS) entry which is preliminary data.</text>
</comment>
<sequence>MHFLLLGGEGQLGWELRRALAPLGTLIALTRRGERDLSADLTQPNALAATIRDLAPNIVINAAAYTAVDRAESEREQAYAINAAAPGVLASEAKSIGGLLVHYSTDYVFDGSGDRPWQEDDPTGPLNVYGRTKLEGERAIQESGCRHLILRTSWVYAARRKNFIRTMLRLAAERESLQVVDDQYGAPTGAELIADATALAIRQCLTQQQEDGLYHLAASGEATWFTYAQHIIRAARDAGWPVRMSDDAIRPVSSDAFQTAAKRPHNSRLDTTRLESTFGLNMPDWRIGVDRALNEIFACELPQKDA</sequence>
<gene>
    <name evidence="8" type="primary">rfbD</name>
    <name evidence="8" type="ORF">V6X64_09530</name>
</gene>
<name>A0ABV3SAS0_9GAMM</name>
<dbReference type="Gene3D" id="3.40.50.720">
    <property type="entry name" value="NAD(P)-binding Rossmann-like Domain"/>
    <property type="match status" value="1"/>
</dbReference>
<dbReference type="RefSeq" id="WP_367967878.1">
    <property type="nucleotide sequence ID" value="NZ_JBAKFJ010000001.1"/>
</dbReference>
<dbReference type="EMBL" id="JBAKFJ010000001">
    <property type="protein sequence ID" value="MEX0387231.1"/>
    <property type="molecule type" value="Genomic_DNA"/>
</dbReference>
<comment type="catalytic activity">
    <reaction evidence="5 6">
        <text>dTDP-beta-L-rhamnose + NADP(+) = dTDP-4-dehydro-beta-L-rhamnose + NADPH + H(+)</text>
        <dbReference type="Rhea" id="RHEA:21796"/>
        <dbReference type="ChEBI" id="CHEBI:15378"/>
        <dbReference type="ChEBI" id="CHEBI:57510"/>
        <dbReference type="ChEBI" id="CHEBI:57783"/>
        <dbReference type="ChEBI" id="CHEBI:58349"/>
        <dbReference type="ChEBI" id="CHEBI:62830"/>
        <dbReference type="EC" id="1.1.1.133"/>
    </reaction>
</comment>
<evidence type="ECO:0000256" key="5">
    <source>
        <dbReference type="ARBA" id="ARBA00048200"/>
    </source>
</evidence>
<dbReference type="PANTHER" id="PTHR10491:SF4">
    <property type="entry name" value="METHIONINE ADENOSYLTRANSFERASE 2 SUBUNIT BETA"/>
    <property type="match status" value="1"/>
</dbReference>
<protein>
    <recommendedName>
        <fullName evidence="4 6">dTDP-4-dehydrorhamnose reductase</fullName>
        <ecNumber evidence="3 6">1.1.1.133</ecNumber>
    </recommendedName>
</protein>
<evidence type="ECO:0000313" key="9">
    <source>
        <dbReference type="Proteomes" id="UP001556653"/>
    </source>
</evidence>
<feature type="domain" description="RmlD-like substrate binding" evidence="7">
    <location>
        <begin position="1"/>
        <end position="295"/>
    </location>
</feature>
<evidence type="ECO:0000256" key="2">
    <source>
        <dbReference type="ARBA" id="ARBA00010944"/>
    </source>
</evidence>
<dbReference type="Proteomes" id="UP001556653">
    <property type="component" value="Unassembled WGS sequence"/>
</dbReference>
<comment type="function">
    <text evidence="6">Catalyzes the reduction of dTDP-6-deoxy-L-lyxo-4-hexulose to yield dTDP-L-rhamnose.</text>
</comment>
<evidence type="ECO:0000256" key="3">
    <source>
        <dbReference type="ARBA" id="ARBA00012929"/>
    </source>
</evidence>
<reference evidence="8 9" key="1">
    <citation type="submission" date="2024-02" db="EMBL/GenBank/DDBJ databases">
        <title>New especies of Spiribacter isolated from saline water.</title>
        <authorList>
            <person name="Leon M.J."/>
            <person name="De La Haba R."/>
            <person name="Sanchez-Porro C."/>
            <person name="Ventosa A."/>
        </authorList>
    </citation>
    <scope>NUCLEOTIDE SEQUENCE [LARGE SCALE GENOMIC DNA]</scope>
    <source>
        <strain evidence="9">ag22IC4-227</strain>
    </source>
</reference>
<proteinExistence type="inferred from homology"/>
<keyword evidence="9" id="KW-1185">Reference proteome</keyword>
<dbReference type="NCBIfam" id="TIGR01214">
    <property type="entry name" value="rmlD"/>
    <property type="match status" value="1"/>
</dbReference>
<organism evidence="8 9">
    <name type="scientific">Spiribacter onubensis</name>
    <dbReference type="NCBI Taxonomy" id="3122420"/>
    <lineage>
        <taxon>Bacteria</taxon>
        <taxon>Pseudomonadati</taxon>
        <taxon>Pseudomonadota</taxon>
        <taxon>Gammaproteobacteria</taxon>
        <taxon>Chromatiales</taxon>
        <taxon>Ectothiorhodospiraceae</taxon>
        <taxon>Spiribacter</taxon>
    </lineage>
</organism>
<evidence type="ECO:0000256" key="6">
    <source>
        <dbReference type="RuleBase" id="RU364082"/>
    </source>
</evidence>
<dbReference type="EC" id="1.1.1.133" evidence="3 6"/>
<comment type="cofactor">
    <cofactor evidence="6">
        <name>Mg(2+)</name>
        <dbReference type="ChEBI" id="CHEBI:18420"/>
    </cofactor>
    <text evidence="6">Binds 1 Mg(2+) ion per monomer.</text>
</comment>
<comment type="pathway">
    <text evidence="1 6">Carbohydrate biosynthesis; dTDP-L-rhamnose biosynthesis.</text>
</comment>